<keyword evidence="8" id="KW-0804">Transcription</keyword>
<dbReference type="Gene3D" id="3.40.50.2300">
    <property type="match status" value="1"/>
</dbReference>
<evidence type="ECO:0000256" key="4">
    <source>
        <dbReference type="ARBA" id="ARBA00023012"/>
    </source>
</evidence>
<evidence type="ECO:0000313" key="14">
    <source>
        <dbReference type="EMBL" id="ACL58165.1"/>
    </source>
</evidence>
<proteinExistence type="predicted"/>
<evidence type="ECO:0000256" key="11">
    <source>
        <dbReference type="PROSITE-ProRule" id="PRU01091"/>
    </source>
</evidence>
<dbReference type="KEGG" id="mno:Mnod_3241"/>
<dbReference type="PROSITE" id="PS50110">
    <property type="entry name" value="RESPONSE_REGULATORY"/>
    <property type="match status" value="1"/>
</dbReference>
<evidence type="ECO:0000256" key="5">
    <source>
        <dbReference type="ARBA" id="ARBA00023015"/>
    </source>
</evidence>
<dbReference type="RefSeq" id="WP_015929828.1">
    <property type="nucleotide sequence ID" value="NC_011894.1"/>
</dbReference>
<protein>
    <recommendedName>
        <fullName evidence="9">Regulatory protein VirG</fullName>
    </recommendedName>
</protein>
<feature type="domain" description="OmpR/PhoB-type" evidence="13">
    <location>
        <begin position="133"/>
        <end position="233"/>
    </location>
</feature>
<evidence type="ECO:0000256" key="9">
    <source>
        <dbReference type="ARBA" id="ARBA00067337"/>
    </source>
</evidence>
<dbReference type="GO" id="GO:0000976">
    <property type="term" value="F:transcription cis-regulatory region binding"/>
    <property type="evidence" value="ECO:0007669"/>
    <property type="project" value="TreeGrafter"/>
</dbReference>
<evidence type="ECO:0000256" key="3">
    <source>
        <dbReference type="ARBA" id="ARBA00022553"/>
    </source>
</evidence>
<dbReference type="InterPro" id="IPR001789">
    <property type="entry name" value="Sig_transdc_resp-reg_receiver"/>
</dbReference>
<evidence type="ECO:0000256" key="7">
    <source>
        <dbReference type="ARBA" id="ARBA00023159"/>
    </source>
</evidence>
<keyword evidence="7" id="KW-0010">Activator</keyword>
<evidence type="ECO:0000313" key="15">
    <source>
        <dbReference type="Proteomes" id="UP000008207"/>
    </source>
</evidence>
<dbReference type="FunFam" id="1.10.10.10:FF:000099">
    <property type="entry name" value="Two-component system response regulator TorR"/>
    <property type="match status" value="1"/>
</dbReference>
<dbReference type="STRING" id="460265.Mnod_3241"/>
<evidence type="ECO:0000256" key="10">
    <source>
        <dbReference type="PROSITE-ProRule" id="PRU00169"/>
    </source>
</evidence>
<dbReference type="CDD" id="cd00383">
    <property type="entry name" value="trans_reg_C"/>
    <property type="match status" value="1"/>
</dbReference>
<comment type="subcellular location">
    <subcellularLocation>
        <location evidence="1">Cytoplasm</location>
    </subcellularLocation>
</comment>
<dbReference type="NCBIfam" id="NF008034">
    <property type="entry name" value="PRK10766.1"/>
    <property type="match status" value="1"/>
</dbReference>
<dbReference type="GO" id="GO:0032993">
    <property type="term" value="C:protein-DNA complex"/>
    <property type="evidence" value="ECO:0007669"/>
    <property type="project" value="TreeGrafter"/>
</dbReference>
<reference evidence="14 15" key="1">
    <citation type="submission" date="2009-01" db="EMBL/GenBank/DDBJ databases">
        <title>Complete sequence of chromosome of Methylobacterium nodulans ORS 2060.</title>
        <authorList>
            <consortium name="US DOE Joint Genome Institute"/>
            <person name="Lucas S."/>
            <person name="Copeland A."/>
            <person name="Lapidus A."/>
            <person name="Glavina del Rio T."/>
            <person name="Dalin E."/>
            <person name="Tice H."/>
            <person name="Bruce D."/>
            <person name="Goodwin L."/>
            <person name="Pitluck S."/>
            <person name="Sims D."/>
            <person name="Brettin T."/>
            <person name="Detter J.C."/>
            <person name="Han C."/>
            <person name="Larimer F."/>
            <person name="Land M."/>
            <person name="Hauser L."/>
            <person name="Kyrpides N."/>
            <person name="Ivanova N."/>
            <person name="Marx C.J."/>
            <person name="Richardson P."/>
        </authorList>
    </citation>
    <scope>NUCLEOTIDE SEQUENCE [LARGE SCALE GENOMIC DNA]</scope>
    <source>
        <strain evidence="15">LMG 21967 / CNCM I-2342 / ORS 2060</strain>
    </source>
</reference>
<feature type="domain" description="Response regulatory" evidence="12">
    <location>
        <begin position="7"/>
        <end position="120"/>
    </location>
</feature>
<accession>B8IKX7</accession>
<evidence type="ECO:0000256" key="6">
    <source>
        <dbReference type="ARBA" id="ARBA00023125"/>
    </source>
</evidence>
<dbReference type="HOGENOM" id="CLU_000445_30_4_5"/>
<feature type="DNA-binding region" description="OmpR/PhoB-type" evidence="11">
    <location>
        <begin position="133"/>
        <end position="233"/>
    </location>
</feature>
<dbReference type="PANTHER" id="PTHR48111">
    <property type="entry name" value="REGULATOR OF RPOS"/>
    <property type="match status" value="1"/>
</dbReference>
<dbReference type="InterPro" id="IPR001867">
    <property type="entry name" value="OmpR/PhoB-type_DNA-bd"/>
</dbReference>
<evidence type="ECO:0000256" key="1">
    <source>
        <dbReference type="ARBA" id="ARBA00004496"/>
    </source>
</evidence>
<dbReference type="GO" id="GO:0005829">
    <property type="term" value="C:cytosol"/>
    <property type="evidence" value="ECO:0007669"/>
    <property type="project" value="TreeGrafter"/>
</dbReference>
<dbReference type="eggNOG" id="COG0745">
    <property type="taxonomic scope" value="Bacteria"/>
</dbReference>
<evidence type="ECO:0000259" key="13">
    <source>
        <dbReference type="PROSITE" id="PS51755"/>
    </source>
</evidence>
<dbReference type="InterPro" id="IPR036388">
    <property type="entry name" value="WH-like_DNA-bd_sf"/>
</dbReference>
<dbReference type="SUPFAM" id="SSF46894">
    <property type="entry name" value="C-terminal effector domain of the bipartite response regulators"/>
    <property type="match status" value="1"/>
</dbReference>
<evidence type="ECO:0000256" key="8">
    <source>
        <dbReference type="ARBA" id="ARBA00023163"/>
    </source>
</evidence>
<dbReference type="Gene3D" id="6.10.250.690">
    <property type="match status" value="1"/>
</dbReference>
<keyword evidence="5" id="KW-0805">Transcription regulation</keyword>
<name>B8IKX7_METNO</name>
<dbReference type="PANTHER" id="PTHR48111:SF58">
    <property type="entry name" value="TORCAD OPERON TRANSCRIPTIONAL REGULATORY PROTEIN TORR"/>
    <property type="match status" value="1"/>
</dbReference>
<keyword evidence="3 10" id="KW-0597">Phosphoprotein</keyword>
<dbReference type="Pfam" id="PF00486">
    <property type="entry name" value="Trans_reg_C"/>
    <property type="match status" value="1"/>
</dbReference>
<sequence>MAKRDRHIVVVEDDPVTRMKLAHYFSSEGYRVTQARDGAEMRRILERAPATVLMIDVNLPGEDGLRLAREQRESSDVGIILVTSRTDAIDRIVGLEVGADDYVTKPFEPRELLARVKNLISRMERTRSATDEPKYVEFAGWRLDLRARLLCDSQGHPTNLTNAEFKLLALLARHPGQVLSRDRILREIAHREWDAADRTADVLVRRLRRKLRDDGRKPQIILTSHNEGYYLSGAAVA</sequence>
<dbReference type="PROSITE" id="PS51755">
    <property type="entry name" value="OMPR_PHOB"/>
    <property type="match status" value="1"/>
</dbReference>
<dbReference type="Gene3D" id="1.10.10.10">
    <property type="entry name" value="Winged helix-like DNA-binding domain superfamily/Winged helix DNA-binding domain"/>
    <property type="match status" value="1"/>
</dbReference>
<organism evidence="14 15">
    <name type="scientific">Methylobacterium nodulans (strain LMG 21967 / CNCM I-2342 / ORS 2060)</name>
    <dbReference type="NCBI Taxonomy" id="460265"/>
    <lineage>
        <taxon>Bacteria</taxon>
        <taxon>Pseudomonadati</taxon>
        <taxon>Pseudomonadota</taxon>
        <taxon>Alphaproteobacteria</taxon>
        <taxon>Hyphomicrobiales</taxon>
        <taxon>Methylobacteriaceae</taxon>
        <taxon>Methylobacterium</taxon>
    </lineage>
</organism>
<dbReference type="EMBL" id="CP001349">
    <property type="protein sequence ID" value="ACL58165.1"/>
    <property type="molecule type" value="Genomic_DNA"/>
</dbReference>
<gene>
    <name evidence="14" type="ordered locus">Mnod_3241</name>
</gene>
<feature type="modified residue" description="4-aspartylphosphate" evidence="10">
    <location>
        <position position="56"/>
    </location>
</feature>
<dbReference type="SMART" id="SM00862">
    <property type="entry name" value="Trans_reg_C"/>
    <property type="match status" value="1"/>
</dbReference>
<dbReference type="Pfam" id="PF00072">
    <property type="entry name" value="Response_reg"/>
    <property type="match status" value="1"/>
</dbReference>
<dbReference type="InterPro" id="IPR011006">
    <property type="entry name" value="CheY-like_superfamily"/>
</dbReference>
<keyword evidence="4" id="KW-0902">Two-component regulatory system</keyword>
<dbReference type="Proteomes" id="UP000008207">
    <property type="component" value="Chromosome"/>
</dbReference>
<keyword evidence="15" id="KW-1185">Reference proteome</keyword>
<dbReference type="InterPro" id="IPR016032">
    <property type="entry name" value="Sig_transdc_resp-reg_C-effctor"/>
</dbReference>
<dbReference type="GO" id="GO:0000156">
    <property type="term" value="F:phosphorelay response regulator activity"/>
    <property type="evidence" value="ECO:0007669"/>
    <property type="project" value="TreeGrafter"/>
</dbReference>
<dbReference type="SUPFAM" id="SSF52172">
    <property type="entry name" value="CheY-like"/>
    <property type="match status" value="1"/>
</dbReference>
<keyword evidence="2" id="KW-0963">Cytoplasm</keyword>
<dbReference type="AlphaFoldDB" id="B8IKX7"/>
<dbReference type="SMART" id="SM00448">
    <property type="entry name" value="REC"/>
    <property type="match status" value="1"/>
</dbReference>
<dbReference type="GO" id="GO:0006355">
    <property type="term" value="P:regulation of DNA-templated transcription"/>
    <property type="evidence" value="ECO:0007669"/>
    <property type="project" value="InterPro"/>
</dbReference>
<keyword evidence="6 11" id="KW-0238">DNA-binding</keyword>
<dbReference type="InterPro" id="IPR039420">
    <property type="entry name" value="WalR-like"/>
</dbReference>
<evidence type="ECO:0000259" key="12">
    <source>
        <dbReference type="PROSITE" id="PS50110"/>
    </source>
</evidence>
<evidence type="ECO:0000256" key="2">
    <source>
        <dbReference type="ARBA" id="ARBA00022490"/>
    </source>
</evidence>